<evidence type="ECO:0008006" key="5">
    <source>
        <dbReference type="Google" id="ProtNLM"/>
    </source>
</evidence>
<comment type="similarity">
    <text evidence="1">Belongs to the TCP11 family.</text>
</comment>
<dbReference type="AlphaFoldDB" id="A0AAD3RYA8"/>
<sequence length="1226" mass="137178">MASEVDLKDSERIAGIAMSFPVNDSPSSAASSPKVPRRLRRRLVASKSPTTAEEIEARLREADLRRQQFYEELSSKARPKQRCPSWSSPPQEEELGQRIEAKLNAAEQKRLSILAKAQMRLARLDELRQAAKSEVEMRFEKERDQLEMKVESRVQQAEANRLLILKTHRQLRALRKERTAQSLTRRMIQESKYKERVHAAIHQKRASAERKRLGILEAERSRARARLMRVQRVANSVYTQRETERMKMKDRLEDRLQRAKRQRAEYLRHRRRSYSSPSANMKLMHEQDEDAELLTQKLARYWRQFIKSKGTTYSLAKAYIALNINEESVKSMPFEQLALQIESDATLQSVKALLDRFETRLTIQEATCNGSSSRVENIDHLLKRVSTPRRRGNISNSSKKIEAKRRGGDGRKGTQNRQKPSRYPVRIMLCAYMIFGHPDAVLSRKGKHENALAESAAKFIQEFESLIKIVLWGRNLSSQSEMSSSVEGPATFRSQLEAFDKSWCSYLYFFVVWKVKDAKLLEEDLVRVACQLELSMMHTCKLTSEGRDQGSLTHDMEAIQKQVMEDQKLLKAKVQNLTGDAGIERMKCALSDVRSELFASKEPGSPLTSPMAHISSPALSGSEDGSPISISNNISNQAIGSGRLSHIARSLFKDDDPSASKKVGAPIPSACGEDGQLRSELFASMGAGSPLTSPVAHISSPALSGSEDGSPISISNNVSNQAIGSERLSHIARSLFKDDDPSASKKVGAPIPSACGEDGQLSIDAMVVTENELLVNEIVHESGRGFSDNLDIGDEDQSSVKAKVKETMEKAFWDGIMESVNREQPDFSWVLKLMTEIRDELCEMSPDSWRQEIFDIIDEDILSQVLRSGTVDMIYLGKILEFSLVTLEKLCAPANDDEMKANHRILMKELVEISRSGNNSGASFAITIIKGLRFVLQQIQILKREISRTRIRIMEPLIKGPAGFDYMREAFSNRYGPPSVSPTSLPLTAKWLSSVATNAEEEWSEYMHSLSSLATTQAVDHPQGFPSITLRTGGSPSGIARMHPPVPVASGNEQPESKGERMDLLIRLGLLKLVTEIEGLRPENLPETLKLNLSRLRTVQSQLQKIIVISTCTLVLRQTLLSENLVASPSGMENIISRSTKRLLELLDKDEGAGISEITEATIEFPDGIACLKSPENLQARKIVVANMIAKSLKPGMPYSHECPAHFTRPQGGPFWLGVEATVGYW</sequence>
<reference evidence="3" key="1">
    <citation type="submission" date="2023-05" db="EMBL/GenBank/DDBJ databases">
        <title>Nepenthes gracilis genome sequencing.</title>
        <authorList>
            <person name="Fukushima K."/>
        </authorList>
    </citation>
    <scope>NUCLEOTIDE SEQUENCE</scope>
    <source>
        <strain evidence="3">SING2019-196</strain>
    </source>
</reference>
<name>A0AAD3RYA8_NEPGR</name>
<gene>
    <name evidence="3" type="ORF">Nepgr_002189</name>
</gene>
<feature type="region of interest" description="Disordered" evidence="2">
    <location>
        <begin position="73"/>
        <end position="95"/>
    </location>
</feature>
<dbReference type="Proteomes" id="UP001279734">
    <property type="component" value="Unassembled WGS sequence"/>
</dbReference>
<evidence type="ECO:0000313" key="3">
    <source>
        <dbReference type="EMBL" id="GMH00350.1"/>
    </source>
</evidence>
<accession>A0AAD3RYA8</accession>
<evidence type="ECO:0000313" key="4">
    <source>
        <dbReference type="Proteomes" id="UP001279734"/>
    </source>
</evidence>
<organism evidence="3 4">
    <name type="scientific">Nepenthes gracilis</name>
    <name type="common">Slender pitcher plant</name>
    <dbReference type="NCBI Taxonomy" id="150966"/>
    <lineage>
        <taxon>Eukaryota</taxon>
        <taxon>Viridiplantae</taxon>
        <taxon>Streptophyta</taxon>
        <taxon>Embryophyta</taxon>
        <taxon>Tracheophyta</taxon>
        <taxon>Spermatophyta</taxon>
        <taxon>Magnoliopsida</taxon>
        <taxon>eudicotyledons</taxon>
        <taxon>Gunneridae</taxon>
        <taxon>Pentapetalae</taxon>
        <taxon>Caryophyllales</taxon>
        <taxon>Nepenthaceae</taxon>
        <taxon>Nepenthes</taxon>
    </lineage>
</organism>
<feature type="compositionally biased region" description="Basic and acidic residues" evidence="2">
    <location>
        <begin position="399"/>
        <end position="412"/>
    </location>
</feature>
<dbReference type="EMBL" id="BSYO01000002">
    <property type="protein sequence ID" value="GMH00350.1"/>
    <property type="molecule type" value="Genomic_DNA"/>
</dbReference>
<evidence type="ECO:0000256" key="2">
    <source>
        <dbReference type="SAM" id="MobiDB-lite"/>
    </source>
</evidence>
<feature type="region of interest" description="Disordered" evidence="2">
    <location>
        <begin position="388"/>
        <end position="419"/>
    </location>
</feature>
<feature type="region of interest" description="Disordered" evidence="2">
    <location>
        <begin position="693"/>
        <end position="717"/>
    </location>
</feature>
<keyword evidence="4" id="KW-1185">Reference proteome</keyword>
<proteinExistence type="inferred from homology"/>
<evidence type="ECO:0000256" key="1">
    <source>
        <dbReference type="ARBA" id="ARBA00010954"/>
    </source>
</evidence>
<protein>
    <recommendedName>
        <fullName evidence="5">T-complex protein 11</fullName>
    </recommendedName>
</protein>
<dbReference type="GO" id="GO:0007165">
    <property type="term" value="P:signal transduction"/>
    <property type="evidence" value="ECO:0007669"/>
    <property type="project" value="TreeGrafter"/>
</dbReference>
<feature type="region of interest" description="Disordered" evidence="2">
    <location>
        <begin position="18"/>
        <end position="37"/>
    </location>
</feature>
<dbReference type="PANTHER" id="PTHR12832">
    <property type="entry name" value="TESTIS-SPECIFIC PROTEIN PBS13 T-COMPLEX 11"/>
    <property type="match status" value="1"/>
</dbReference>
<feature type="region of interest" description="Disordered" evidence="2">
    <location>
        <begin position="601"/>
        <end position="634"/>
    </location>
</feature>
<dbReference type="Pfam" id="PF05794">
    <property type="entry name" value="Tcp11"/>
    <property type="match status" value="1"/>
</dbReference>
<dbReference type="PANTHER" id="PTHR12832:SF11">
    <property type="entry name" value="LD23868P"/>
    <property type="match status" value="1"/>
</dbReference>
<comment type="caution">
    <text evidence="3">The sequence shown here is derived from an EMBL/GenBank/DDBJ whole genome shotgun (WGS) entry which is preliminary data.</text>
</comment>
<dbReference type="InterPro" id="IPR008862">
    <property type="entry name" value="Tcp11"/>
</dbReference>